<dbReference type="OrthoDB" id="2430343at2759"/>
<evidence type="ECO:0000256" key="1">
    <source>
        <dbReference type="SAM" id="MobiDB-lite"/>
    </source>
</evidence>
<keyword evidence="3" id="KW-1185">Reference proteome</keyword>
<dbReference type="STRING" id="745531.A0A0C3S6X6"/>
<organism evidence="2 3">
    <name type="scientific">Phlebiopsis gigantea (strain 11061_1 CR5-6)</name>
    <name type="common">White-rot fungus</name>
    <name type="synonym">Peniophora gigantea</name>
    <dbReference type="NCBI Taxonomy" id="745531"/>
    <lineage>
        <taxon>Eukaryota</taxon>
        <taxon>Fungi</taxon>
        <taxon>Dikarya</taxon>
        <taxon>Basidiomycota</taxon>
        <taxon>Agaricomycotina</taxon>
        <taxon>Agaricomycetes</taxon>
        <taxon>Polyporales</taxon>
        <taxon>Phanerochaetaceae</taxon>
        <taxon>Phlebiopsis</taxon>
    </lineage>
</organism>
<dbReference type="HOGENOM" id="CLU_120123_0_0_1"/>
<protein>
    <submittedName>
        <fullName evidence="2">Uncharacterized protein</fullName>
    </submittedName>
</protein>
<dbReference type="PANTHER" id="PTHR38699">
    <property type="entry name" value="CHROMOSOME 1, WHOLE GENOME SHOTGUN SEQUENCE"/>
    <property type="match status" value="1"/>
</dbReference>
<gene>
    <name evidence="2" type="ORF">PHLGIDRAFT_19990</name>
</gene>
<proteinExistence type="predicted"/>
<evidence type="ECO:0000313" key="2">
    <source>
        <dbReference type="EMBL" id="KIP04360.1"/>
    </source>
</evidence>
<dbReference type="GO" id="GO:0140580">
    <property type="term" value="F:mitochondrion autophagosome adaptor activity"/>
    <property type="evidence" value="ECO:0007669"/>
    <property type="project" value="InterPro"/>
</dbReference>
<evidence type="ECO:0000313" key="3">
    <source>
        <dbReference type="Proteomes" id="UP000053257"/>
    </source>
</evidence>
<feature type="compositionally biased region" description="Basic and acidic residues" evidence="1">
    <location>
        <begin position="1"/>
        <end position="36"/>
    </location>
</feature>
<dbReference type="AlphaFoldDB" id="A0A0C3S6X6"/>
<dbReference type="EMBL" id="KN840577">
    <property type="protein sequence ID" value="KIP04360.1"/>
    <property type="molecule type" value="Genomic_DNA"/>
</dbReference>
<dbReference type="Proteomes" id="UP000053257">
    <property type="component" value="Unassembled WGS sequence"/>
</dbReference>
<sequence>MSSVRIGRDDFNPPRHHSFHDDESHHHSSRHHDLAQPRRSATLPIPDLRFEYTYLKNIRPHVRIERCEVEAAAAHEKSGVSDTASSREVVQVAWGKVLWITTKEQVISPLVQGILWGIVRWYFLPGAVGLGQSIRTWWKNGDALAARRRGGKQSIDRVRELVFSRTA</sequence>
<reference evidence="2 3" key="1">
    <citation type="journal article" date="2014" name="PLoS Genet.">
        <title>Analysis of the Phlebiopsis gigantea genome, transcriptome and secretome provides insight into its pioneer colonization strategies of wood.</title>
        <authorList>
            <person name="Hori C."/>
            <person name="Ishida T."/>
            <person name="Igarashi K."/>
            <person name="Samejima M."/>
            <person name="Suzuki H."/>
            <person name="Master E."/>
            <person name="Ferreira P."/>
            <person name="Ruiz-Duenas F.J."/>
            <person name="Held B."/>
            <person name="Canessa P."/>
            <person name="Larrondo L.F."/>
            <person name="Schmoll M."/>
            <person name="Druzhinina I.S."/>
            <person name="Kubicek C.P."/>
            <person name="Gaskell J.A."/>
            <person name="Kersten P."/>
            <person name="St John F."/>
            <person name="Glasner J."/>
            <person name="Sabat G."/>
            <person name="Splinter BonDurant S."/>
            <person name="Syed K."/>
            <person name="Yadav J."/>
            <person name="Mgbeahuruike A.C."/>
            <person name="Kovalchuk A."/>
            <person name="Asiegbu F.O."/>
            <person name="Lackner G."/>
            <person name="Hoffmeister D."/>
            <person name="Rencoret J."/>
            <person name="Gutierrez A."/>
            <person name="Sun H."/>
            <person name="Lindquist E."/>
            <person name="Barry K."/>
            <person name="Riley R."/>
            <person name="Grigoriev I.V."/>
            <person name="Henrissat B."/>
            <person name="Kues U."/>
            <person name="Berka R.M."/>
            <person name="Martinez A.T."/>
            <person name="Covert S.F."/>
            <person name="Blanchette R.A."/>
            <person name="Cullen D."/>
        </authorList>
    </citation>
    <scope>NUCLEOTIDE SEQUENCE [LARGE SCALE GENOMIC DNA]</scope>
    <source>
        <strain evidence="2 3">11061_1 CR5-6</strain>
    </source>
</reference>
<feature type="region of interest" description="Disordered" evidence="1">
    <location>
        <begin position="1"/>
        <end position="38"/>
    </location>
</feature>
<dbReference type="GO" id="GO:0000423">
    <property type="term" value="P:mitophagy"/>
    <property type="evidence" value="ECO:0007669"/>
    <property type="project" value="InterPro"/>
</dbReference>
<accession>A0A0C3S6X6</accession>
<name>A0A0C3S6X6_PHLG1</name>
<dbReference type="InterPro" id="IPR013898">
    <property type="entry name" value="Atg43"/>
</dbReference>
<dbReference type="PANTHER" id="PTHR38699:SF1">
    <property type="entry name" value="MITOPHAGY RECEPTOR ATG43"/>
    <property type="match status" value="1"/>
</dbReference>